<dbReference type="Proteomes" id="UP000295238">
    <property type="component" value="Unassembled WGS sequence"/>
</dbReference>
<dbReference type="OrthoDB" id="7692537at2"/>
<organism evidence="1 2">
    <name type="scientific">Rhizobium deserti</name>
    <dbReference type="NCBI Taxonomy" id="2547961"/>
    <lineage>
        <taxon>Bacteria</taxon>
        <taxon>Pseudomonadati</taxon>
        <taxon>Pseudomonadota</taxon>
        <taxon>Alphaproteobacteria</taxon>
        <taxon>Hyphomicrobiales</taxon>
        <taxon>Rhizobiaceae</taxon>
        <taxon>Rhizobium/Agrobacterium group</taxon>
        <taxon>Rhizobium</taxon>
    </lineage>
</organism>
<proteinExistence type="predicted"/>
<gene>
    <name evidence="1" type="ORF">E2F50_20230</name>
</gene>
<dbReference type="AlphaFoldDB" id="A0A4R5U9J6"/>
<evidence type="ECO:0008006" key="3">
    <source>
        <dbReference type="Google" id="ProtNLM"/>
    </source>
</evidence>
<accession>A0A4R5U9J6</accession>
<name>A0A4R5U9J6_9HYPH</name>
<dbReference type="RefSeq" id="WP_133317987.1">
    <property type="nucleotide sequence ID" value="NZ_SMTL01000007.1"/>
</dbReference>
<reference evidence="1 2" key="1">
    <citation type="submission" date="2019-03" db="EMBL/GenBank/DDBJ databases">
        <title>Rhizobium sp. nov., an bacterium isolated from biocrust in Mu Us Desert.</title>
        <authorList>
            <person name="Lixiong L."/>
        </authorList>
    </citation>
    <scope>NUCLEOTIDE SEQUENCE [LARGE SCALE GENOMIC DNA]</scope>
    <source>
        <strain evidence="1 2">SPY-1</strain>
    </source>
</reference>
<dbReference type="EMBL" id="SMTL01000007">
    <property type="protein sequence ID" value="TDK31271.1"/>
    <property type="molecule type" value="Genomic_DNA"/>
</dbReference>
<protein>
    <recommendedName>
        <fullName evidence="3">DUF600 family protein</fullName>
    </recommendedName>
</protein>
<dbReference type="InterPro" id="IPR036170">
    <property type="entry name" value="YezG-like_sf"/>
</dbReference>
<dbReference type="SUPFAM" id="SSF160424">
    <property type="entry name" value="BH3703-like"/>
    <property type="match status" value="1"/>
</dbReference>
<sequence length="129" mass="14834">MSDNSGLVGDLVAVIMNSSEIEQQNWEEFSLVIAYDDDGVSETYGYSYDTNGEWEAIAVRPRLVRQEAGAYRDWLKQENDKAFIKMLLQFNRSNNGFNVDLEYENPARWSVTPSNLGEMTKELRPQLRS</sequence>
<keyword evidence="2" id="KW-1185">Reference proteome</keyword>
<evidence type="ECO:0000313" key="1">
    <source>
        <dbReference type="EMBL" id="TDK31271.1"/>
    </source>
</evidence>
<comment type="caution">
    <text evidence="1">The sequence shown here is derived from an EMBL/GenBank/DDBJ whole genome shotgun (WGS) entry which is preliminary data.</text>
</comment>
<evidence type="ECO:0000313" key="2">
    <source>
        <dbReference type="Proteomes" id="UP000295238"/>
    </source>
</evidence>